<sequence>MEDELVAHLPTDVRAALRFFAYYLGNGTLDVDLLDGIDYRAHLLEYGSDLEMVFAIFANVLEVDELGETVNDGDAQYRAAQWIRRRCDPGYQVEPPFEAWETELHGP</sequence>
<feature type="domain" description="DUF7677" evidence="1">
    <location>
        <begin position="8"/>
        <end position="105"/>
    </location>
</feature>
<dbReference type="Proteomes" id="UP000292452">
    <property type="component" value="Unassembled WGS sequence"/>
</dbReference>
<keyword evidence="3" id="KW-1185">Reference proteome</keyword>
<proteinExistence type="predicted"/>
<accession>A0A4Q9HW52</accession>
<dbReference type="RefSeq" id="WP_131123186.1">
    <property type="nucleotide sequence ID" value="NZ_SIXH01000080.1"/>
</dbReference>
<dbReference type="AlphaFoldDB" id="A0A4Q9HW52"/>
<name>A0A4Q9HW52_STRKA</name>
<evidence type="ECO:0000259" key="1">
    <source>
        <dbReference type="Pfam" id="PF24725"/>
    </source>
</evidence>
<organism evidence="2 3">
    <name type="scientific">Streptomyces kasugaensis</name>
    <dbReference type="NCBI Taxonomy" id="1946"/>
    <lineage>
        <taxon>Bacteria</taxon>
        <taxon>Bacillati</taxon>
        <taxon>Actinomycetota</taxon>
        <taxon>Actinomycetes</taxon>
        <taxon>Kitasatosporales</taxon>
        <taxon>Streptomycetaceae</taxon>
        <taxon>Streptomyces</taxon>
    </lineage>
</organism>
<evidence type="ECO:0000313" key="2">
    <source>
        <dbReference type="EMBL" id="TBO59458.1"/>
    </source>
</evidence>
<gene>
    <name evidence="2" type="ORF">EYS09_11955</name>
</gene>
<protein>
    <recommendedName>
        <fullName evidence="1">DUF7677 domain-containing protein</fullName>
    </recommendedName>
</protein>
<dbReference type="EMBL" id="SIXH01000080">
    <property type="protein sequence ID" value="TBO59458.1"/>
    <property type="molecule type" value="Genomic_DNA"/>
</dbReference>
<reference evidence="2 3" key="1">
    <citation type="submission" date="2019-02" db="EMBL/GenBank/DDBJ databases">
        <title>Draft Genome Sequence of Streptomyces sp. AM-2504, identified by 16S rRNA comparative analysis as a Streptomyces Kasugaensis strain.</title>
        <authorList>
            <person name="Napolioni V."/>
            <person name="Giuliodori A.M."/>
            <person name="Spurio R."/>
            <person name="Fabbretti A."/>
        </authorList>
    </citation>
    <scope>NUCLEOTIDE SEQUENCE [LARGE SCALE GENOMIC DNA]</scope>
    <source>
        <strain evidence="2 3">AM-2504</strain>
    </source>
</reference>
<evidence type="ECO:0000313" key="3">
    <source>
        <dbReference type="Proteomes" id="UP000292452"/>
    </source>
</evidence>
<comment type="caution">
    <text evidence="2">The sequence shown here is derived from an EMBL/GenBank/DDBJ whole genome shotgun (WGS) entry which is preliminary data.</text>
</comment>
<dbReference type="Pfam" id="PF24725">
    <property type="entry name" value="DUF7677"/>
    <property type="match status" value="1"/>
</dbReference>
<dbReference type="InterPro" id="IPR056094">
    <property type="entry name" value="DUF7677"/>
</dbReference>